<evidence type="ECO:0000313" key="3">
    <source>
        <dbReference type="Proteomes" id="UP000034350"/>
    </source>
</evidence>
<reference evidence="2 3" key="1">
    <citation type="journal article" date="2015" name="Environ. Microbiol.">
        <title>Genome analyses suggest the presence of polyploidy and recent human-driven expansions in eight global populations of the honeybee pathogen Nosema ceranae.</title>
        <authorList>
            <person name="Pelin A."/>
            <person name="Selman M."/>
            <person name="Aris-Brosou S."/>
            <person name="Farinelli L."/>
            <person name="Corradi N."/>
        </authorList>
    </citation>
    <scope>NUCLEOTIDE SEQUENCE [LARGE SCALE GENOMIC DNA]</scope>
    <source>
        <strain evidence="2 3">PA08 1199</strain>
    </source>
</reference>
<keyword evidence="3" id="KW-1185">Reference proteome</keyword>
<dbReference type="VEuPathDB" id="MicrosporidiaDB:G9O61_00g012010"/>
<evidence type="ECO:0000256" key="1">
    <source>
        <dbReference type="ARBA" id="ARBA00023136"/>
    </source>
</evidence>
<dbReference type="VEuPathDB" id="MicrosporidiaDB:NCER_100434"/>
<sequence length="234" mass="28133">MYSIFLITNFTLKFLSNEIRLFDNFNIEKIKVTVEPCDTKKCTIFSCRKINFIKDSVNLKDLVECKTHCKNGSEIWKNITDICNIKNDKFLVYLISGLHFAINLHIAYNYYNLYFFYYHNINVYLRQRKYFHNFMLLLLFIRKKIKFYAENKQINYKIDQEETNYINKLKQSIKEIGCLDCEKCQILGTLHFQGLINCIKVDKPSDLIYVVFVYKKLLKTLKVVYFFENIIQNN</sequence>
<proteinExistence type="predicted"/>
<dbReference type="AlphaFoldDB" id="A0A0F9WF70"/>
<protein>
    <submittedName>
        <fullName evidence="2">Endoplasmic reticulum membrane-associated oxidoreductin</fullName>
    </submittedName>
</protein>
<accession>A0A0F9WF70</accession>
<keyword evidence="1" id="KW-0472">Membrane</keyword>
<dbReference type="OrthoDB" id="269384at2759"/>
<dbReference type="EMBL" id="JPQZ01000008">
    <property type="protein sequence ID" value="KKO75991.1"/>
    <property type="molecule type" value="Genomic_DNA"/>
</dbReference>
<dbReference type="VEuPathDB" id="MicrosporidiaDB:AAJ76_800037847"/>
<dbReference type="Proteomes" id="UP000034350">
    <property type="component" value="Unassembled WGS sequence"/>
</dbReference>
<gene>
    <name evidence="2" type="ORF">AAJ76_800037847</name>
</gene>
<comment type="caution">
    <text evidence="2">The sequence shown here is derived from an EMBL/GenBank/DDBJ whole genome shotgun (WGS) entry which is preliminary data.</text>
</comment>
<dbReference type="InterPro" id="IPR037192">
    <property type="entry name" value="ERO1-like_sf"/>
</dbReference>
<dbReference type="SUPFAM" id="SSF110019">
    <property type="entry name" value="ERO1-like"/>
    <property type="match status" value="1"/>
</dbReference>
<dbReference type="GeneID" id="36321412"/>
<dbReference type="RefSeq" id="XP_024331733.1">
    <property type="nucleotide sequence ID" value="XM_024476459.1"/>
</dbReference>
<evidence type="ECO:0000313" key="2">
    <source>
        <dbReference type="EMBL" id="KKO75991.1"/>
    </source>
</evidence>
<organism evidence="2 3">
    <name type="scientific">Vairimorpha ceranae</name>
    <dbReference type="NCBI Taxonomy" id="40302"/>
    <lineage>
        <taxon>Eukaryota</taxon>
        <taxon>Fungi</taxon>
        <taxon>Fungi incertae sedis</taxon>
        <taxon>Microsporidia</taxon>
        <taxon>Nosematidae</taxon>
        <taxon>Vairimorpha</taxon>
    </lineage>
</organism>
<name>A0A0F9WF70_9MICR</name>